<keyword evidence="1" id="KW-1133">Transmembrane helix</keyword>
<keyword evidence="1" id="KW-0812">Transmembrane</keyword>
<feature type="transmembrane region" description="Helical" evidence="1">
    <location>
        <begin position="12"/>
        <end position="35"/>
    </location>
</feature>
<organism evidence="2">
    <name type="scientific">marine metagenome</name>
    <dbReference type="NCBI Taxonomy" id="408172"/>
    <lineage>
        <taxon>unclassified sequences</taxon>
        <taxon>metagenomes</taxon>
        <taxon>ecological metagenomes</taxon>
    </lineage>
</organism>
<dbReference type="EMBL" id="UINC01089423">
    <property type="protein sequence ID" value="SVC40506.1"/>
    <property type="molecule type" value="Genomic_DNA"/>
</dbReference>
<sequence>MMKLSIKRFTLTCSLLWGASVFFVSVLNFIFPHYAVAFLEVISSVYPGYTIMQGWSSIICGTLYAIVDGAIGGAIFAWLYNVLPD</sequence>
<accession>A0A382LVC8</accession>
<evidence type="ECO:0000256" key="1">
    <source>
        <dbReference type="SAM" id="Phobius"/>
    </source>
</evidence>
<proteinExistence type="predicted"/>
<evidence type="ECO:0000313" key="2">
    <source>
        <dbReference type="EMBL" id="SVC40506.1"/>
    </source>
</evidence>
<feature type="transmembrane region" description="Helical" evidence="1">
    <location>
        <begin position="55"/>
        <end position="80"/>
    </location>
</feature>
<reference evidence="2" key="1">
    <citation type="submission" date="2018-05" db="EMBL/GenBank/DDBJ databases">
        <authorList>
            <person name="Lanie J.A."/>
            <person name="Ng W.-L."/>
            <person name="Kazmierczak K.M."/>
            <person name="Andrzejewski T.M."/>
            <person name="Davidsen T.M."/>
            <person name="Wayne K.J."/>
            <person name="Tettelin H."/>
            <person name="Glass J.I."/>
            <person name="Rusch D."/>
            <person name="Podicherti R."/>
            <person name="Tsui H.-C.T."/>
            <person name="Winkler M.E."/>
        </authorList>
    </citation>
    <scope>NUCLEOTIDE SEQUENCE</scope>
</reference>
<gene>
    <name evidence="2" type="ORF">METZ01_LOCUS293360</name>
</gene>
<name>A0A382LVC8_9ZZZZ</name>
<protein>
    <submittedName>
        <fullName evidence="2">Uncharacterized protein</fullName>
    </submittedName>
</protein>
<keyword evidence="1" id="KW-0472">Membrane</keyword>
<dbReference type="AlphaFoldDB" id="A0A382LVC8"/>